<evidence type="ECO:0000313" key="1">
    <source>
        <dbReference type="EMBL" id="KKL74876.1"/>
    </source>
</evidence>
<organism evidence="1">
    <name type="scientific">marine sediment metagenome</name>
    <dbReference type="NCBI Taxonomy" id="412755"/>
    <lineage>
        <taxon>unclassified sequences</taxon>
        <taxon>metagenomes</taxon>
        <taxon>ecological metagenomes</taxon>
    </lineage>
</organism>
<comment type="caution">
    <text evidence="1">The sequence shown here is derived from an EMBL/GenBank/DDBJ whole genome shotgun (WGS) entry which is preliminary data.</text>
</comment>
<name>A0A0F9F8R2_9ZZZZ</name>
<gene>
    <name evidence="1" type="ORF">LCGC14_2060500</name>
</gene>
<sequence length="81" mass="8785">MKKSSYLGMLFIVLILFAVSVPLTYGQEEPKVVWVARYNGPGDYTDFARAIAVDSKGNVYVTGASYGSGTGSDYATIKYSK</sequence>
<dbReference type="AlphaFoldDB" id="A0A0F9F8R2"/>
<dbReference type="InterPro" id="IPR010620">
    <property type="entry name" value="SBBP_repeat"/>
</dbReference>
<dbReference type="Pfam" id="PF06739">
    <property type="entry name" value="SBBP"/>
    <property type="match status" value="1"/>
</dbReference>
<evidence type="ECO:0008006" key="2">
    <source>
        <dbReference type="Google" id="ProtNLM"/>
    </source>
</evidence>
<protein>
    <recommendedName>
        <fullName evidence="2">Bulb-type lectin domain-containing protein</fullName>
    </recommendedName>
</protein>
<accession>A0A0F9F8R2</accession>
<dbReference type="EMBL" id="LAZR01024517">
    <property type="protein sequence ID" value="KKL74876.1"/>
    <property type="molecule type" value="Genomic_DNA"/>
</dbReference>
<reference evidence="1" key="1">
    <citation type="journal article" date="2015" name="Nature">
        <title>Complex archaea that bridge the gap between prokaryotes and eukaryotes.</title>
        <authorList>
            <person name="Spang A."/>
            <person name="Saw J.H."/>
            <person name="Jorgensen S.L."/>
            <person name="Zaremba-Niedzwiedzka K."/>
            <person name="Martijn J."/>
            <person name="Lind A.E."/>
            <person name="van Eijk R."/>
            <person name="Schleper C."/>
            <person name="Guy L."/>
            <person name="Ettema T.J."/>
        </authorList>
    </citation>
    <scope>NUCLEOTIDE SEQUENCE</scope>
</reference>
<proteinExistence type="predicted"/>